<dbReference type="RefSeq" id="WP_381738530.1">
    <property type="nucleotide sequence ID" value="NZ_JBHSDP010000011.1"/>
</dbReference>
<proteinExistence type="predicted"/>
<reference evidence="3" key="1">
    <citation type="journal article" date="2019" name="Int. J. Syst. Evol. Microbiol.">
        <title>The Global Catalogue of Microorganisms (GCM) 10K type strain sequencing project: providing services to taxonomists for standard genome sequencing and annotation.</title>
        <authorList>
            <consortium name="The Broad Institute Genomics Platform"/>
            <consortium name="The Broad Institute Genome Sequencing Center for Infectious Disease"/>
            <person name="Wu L."/>
            <person name="Ma J."/>
        </authorList>
    </citation>
    <scope>NUCLEOTIDE SEQUENCE [LARGE SCALE GENOMIC DNA]</scope>
    <source>
        <strain evidence="3">PCU 347</strain>
    </source>
</reference>
<protein>
    <submittedName>
        <fullName evidence="2">Uncharacterized protein</fullName>
    </submittedName>
</protein>
<feature type="region of interest" description="Disordered" evidence="1">
    <location>
        <begin position="1"/>
        <end position="39"/>
    </location>
</feature>
<comment type="caution">
    <text evidence="2">The sequence shown here is derived from an EMBL/GenBank/DDBJ whole genome shotgun (WGS) entry which is preliminary data.</text>
</comment>
<organism evidence="2 3">
    <name type="scientific">Streptomyces andamanensis</name>
    <dbReference type="NCBI Taxonomy" id="1565035"/>
    <lineage>
        <taxon>Bacteria</taxon>
        <taxon>Bacillati</taxon>
        <taxon>Actinomycetota</taxon>
        <taxon>Actinomycetes</taxon>
        <taxon>Kitasatosporales</taxon>
        <taxon>Streptomycetaceae</taxon>
        <taxon>Streptomyces</taxon>
    </lineage>
</organism>
<gene>
    <name evidence="2" type="ORF">ACFPC0_10950</name>
</gene>
<keyword evidence="3" id="KW-1185">Reference proteome</keyword>
<evidence type="ECO:0000313" key="3">
    <source>
        <dbReference type="Proteomes" id="UP001595824"/>
    </source>
</evidence>
<dbReference type="Proteomes" id="UP001595824">
    <property type="component" value="Unassembled WGS sequence"/>
</dbReference>
<sequence length="264" mass="30423">MPWNKHSDRRYRPTRDDVLAAVQPQGPNPHSGPDDPDPFKVNEVAWGEWFIADRIVRRHGIGLPRGHLGRAINRPALRELLTAMTADGSIVGRTEKAWTELGRWNSRSREMQYTSVETAARWAREDAAHAAQEEGLEVATRRATKSRDGRMRASVRINYRMDVWRAGEILCMAFRDWLPDDSDFPAEDPDAVVPPELTKAQVEDQLREQLYTMGMLCEGWADRKTDHEQAQWERWAHQQVRKVWPDMEPGRSEETKTEGEGGDW</sequence>
<evidence type="ECO:0000313" key="2">
    <source>
        <dbReference type="EMBL" id="MFC4328344.1"/>
    </source>
</evidence>
<dbReference type="EMBL" id="JBHSDP010000011">
    <property type="protein sequence ID" value="MFC4328344.1"/>
    <property type="molecule type" value="Genomic_DNA"/>
</dbReference>
<name>A0ABV8TCN8_9ACTN</name>
<evidence type="ECO:0000256" key="1">
    <source>
        <dbReference type="SAM" id="MobiDB-lite"/>
    </source>
</evidence>
<feature type="region of interest" description="Disordered" evidence="1">
    <location>
        <begin position="243"/>
        <end position="264"/>
    </location>
</feature>
<accession>A0ABV8TCN8</accession>